<organism evidence="1 2">
    <name type="scientific">Funneliformis geosporum</name>
    <dbReference type="NCBI Taxonomy" id="1117311"/>
    <lineage>
        <taxon>Eukaryota</taxon>
        <taxon>Fungi</taxon>
        <taxon>Fungi incertae sedis</taxon>
        <taxon>Mucoromycota</taxon>
        <taxon>Glomeromycotina</taxon>
        <taxon>Glomeromycetes</taxon>
        <taxon>Glomerales</taxon>
        <taxon>Glomeraceae</taxon>
        <taxon>Funneliformis</taxon>
    </lineage>
</organism>
<evidence type="ECO:0000313" key="2">
    <source>
        <dbReference type="Proteomes" id="UP001153678"/>
    </source>
</evidence>
<feature type="non-terminal residue" evidence="1">
    <location>
        <position position="1"/>
    </location>
</feature>
<proteinExistence type="predicted"/>
<dbReference type="EMBL" id="CAMKVN010014510">
    <property type="protein sequence ID" value="CAI2196572.1"/>
    <property type="molecule type" value="Genomic_DNA"/>
</dbReference>
<feature type="non-terminal residue" evidence="1">
    <location>
        <position position="95"/>
    </location>
</feature>
<comment type="caution">
    <text evidence="1">The sequence shown here is derived from an EMBL/GenBank/DDBJ whole genome shotgun (WGS) entry which is preliminary data.</text>
</comment>
<evidence type="ECO:0000313" key="1">
    <source>
        <dbReference type="EMBL" id="CAI2196572.1"/>
    </source>
</evidence>
<gene>
    <name evidence="1" type="ORF">FWILDA_LOCUS17647</name>
</gene>
<accession>A0A9W4X9T5</accession>
<keyword evidence="2" id="KW-1185">Reference proteome</keyword>
<sequence>MPPKRKTVTVLKEIIKKKHQTRSSMNETDIIDLNPTLQPKKTQVRQIIIDSNSDEVNQIQVVNILKTLKINAYDTVNILYNKNEIEENDWKEREL</sequence>
<protein>
    <submittedName>
        <fullName evidence="1">9862_t:CDS:1</fullName>
    </submittedName>
</protein>
<dbReference type="AlphaFoldDB" id="A0A9W4X9T5"/>
<dbReference type="Proteomes" id="UP001153678">
    <property type="component" value="Unassembled WGS sequence"/>
</dbReference>
<reference evidence="1" key="1">
    <citation type="submission" date="2022-08" db="EMBL/GenBank/DDBJ databases">
        <authorList>
            <person name="Kallberg Y."/>
            <person name="Tangrot J."/>
            <person name="Rosling A."/>
        </authorList>
    </citation>
    <scope>NUCLEOTIDE SEQUENCE</scope>
    <source>
        <strain evidence="1">Wild A</strain>
    </source>
</reference>
<name>A0A9W4X9T5_9GLOM</name>